<evidence type="ECO:0000313" key="2">
    <source>
        <dbReference type="Proteomes" id="UP000783742"/>
    </source>
</evidence>
<organism evidence="1 2">
    <name type="scientific">Peptoniphilus ovalis</name>
    <dbReference type="NCBI Taxonomy" id="2841503"/>
    <lineage>
        <taxon>Bacteria</taxon>
        <taxon>Bacillati</taxon>
        <taxon>Bacillota</taxon>
        <taxon>Tissierellia</taxon>
        <taxon>Tissierellales</taxon>
        <taxon>Peptoniphilaceae</taxon>
        <taxon>Peptoniphilus</taxon>
    </lineage>
</organism>
<gene>
    <name evidence="1" type="ORF">KQI68_06860</name>
</gene>
<protein>
    <submittedName>
        <fullName evidence="1">Uncharacterized protein</fullName>
    </submittedName>
</protein>
<evidence type="ECO:0000313" key="1">
    <source>
        <dbReference type="EMBL" id="MBU5669559.1"/>
    </source>
</evidence>
<dbReference type="RefSeq" id="WP_216549395.1">
    <property type="nucleotide sequence ID" value="NZ_JAHLQO010000004.1"/>
</dbReference>
<dbReference type="Proteomes" id="UP000783742">
    <property type="component" value="Unassembled WGS sequence"/>
</dbReference>
<dbReference type="EMBL" id="JAHLQO010000004">
    <property type="protein sequence ID" value="MBU5669559.1"/>
    <property type="molecule type" value="Genomic_DNA"/>
</dbReference>
<proteinExistence type="predicted"/>
<reference evidence="1 2" key="1">
    <citation type="submission" date="2021-06" db="EMBL/GenBank/DDBJ databases">
        <authorList>
            <person name="Sun Q."/>
            <person name="Li D."/>
        </authorList>
    </citation>
    <scope>NUCLEOTIDE SEQUENCE [LARGE SCALE GENOMIC DNA]</scope>
    <source>
        <strain evidence="1 2">MSJ-1</strain>
    </source>
</reference>
<accession>A0ABS6FHS9</accession>
<name>A0ABS6FHS9_9FIRM</name>
<keyword evidence="2" id="KW-1185">Reference proteome</keyword>
<sequence>MKEEIRYCIPLPHLKTNDGSKQYLSHNKGSWFASRWDDRLRQAWKEKHLKYIPEEYRKYAVEVKEVQK</sequence>
<comment type="caution">
    <text evidence="1">The sequence shown here is derived from an EMBL/GenBank/DDBJ whole genome shotgun (WGS) entry which is preliminary data.</text>
</comment>